<accession>A0A0C2SR52</accession>
<protein>
    <recommendedName>
        <fullName evidence="1">Aminoglycoside phosphotransferase domain-containing protein</fullName>
    </recommendedName>
</protein>
<dbReference type="Gene3D" id="3.90.1200.10">
    <property type="match status" value="1"/>
</dbReference>
<dbReference type="InterPro" id="IPR051678">
    <property type="entry name" value="AGP_Transferase"/>
</dbReference>
<dbReference type="PANTHER" id="PTHR21310">
    <property type="entry name" value="AMINOGLYCOSIDE PHOSPHOTRANSFERASE-RELATED-RELATED"/>
    <property type="match status" value="1"/>
</dbReference>
<feature type="domain" description="Aminoglycoside phosphotransferase" evidence="1">
    <location>
        <begin position="130"/>
        <end position="320"/>
    </location>
</feature>
<dbReference type="SUPFAM" id="SSF56112">
    <property type="entry name" value="Protein kinase-like (PK-like)"/>
    <property type="match status" value="1"/>
</dbReference>
<dbReference type="Pfam" id="PF01636">
    <property type="entry name" value="APH"/>
    <property type="match status" value="1"/>
</dbReference>
<reference evidence="2 3" key="1">
    <citation type="submission" date="2014-04" db="EMBL/GenBank/DDBJ databases">
        <title>Evolutionary Origins and Diversification of the Mycorrhizal Mutualists.</title>
        <authorList>
            <consortium name="DOE Joint Genome Institute"/>
            <consortium name="Mycorrhizal Genomics Consortium"/>
            <person name="Kohler A."/>
            <person name="Kuo A."/>
            <person name="Nagy L.G."/>
            <person name="Floudas D."/>
            <person name="Copeland A."/>
            <person name="Barry K.W."/>
            <person name="Cichocki N."/>
            <person name="Veneault-Fourrey C."/>
            <person name="LaButti K."/>
            <person name="Lindquist E.A."/>
            <person name="Lipzen A."/>
            <person name="Lundell T."/>
            <person name="Morin E."/>
            <person name="Murat C."/>
            <person name="Riley R."/>
            <person name="Ohm R."/>
            <person name="Sun H."/>
            <person name="Tunlid A."/>
            <person name="Henrissat B."/>
            <person name="Grigoriev I.V."/>
            <person name="Hibbett D.S."/>
            <person name="Martin F."/>
        </authorList>
    </citation>
    <scope>NUCLEOTIDE SEQUENCE [LARGE SCALE GENOMIC DNA]</scope>
    <source>
        <strain evidence="2 3">Koide BX008</strain>
    </source>
</reference>
<dbReference type="AlphaFoldDB" id="A0A0C2SR52"/>
<dbReference type="InterPro" id="IPR002575">
    <property type="entry name" value="Aminoglycoside_PTrfase"/>
</dbReference>
<proteinExistence type="predicted"/>
<evidence type="ECO:0000313" key="3">
    <source>
        <dbReference type="Proteomes" id="UP000054549"/>
    </source>
</evidence>
<evidence type="ECO:0000259" key="1">
    <source>
        <dbReference type="Pfam" id="PF01636"/>
    </source>
</evidence>
<gene>
    <name evidence="2" type="ORF">M378DRAFT_10625</name>
</gene>
<sequence>MLILNPEVNNALINSENGDLTIKQQLPHTLNEESAEEGDEEFSAIIASISPLHLQELAITTRRKLYNDVLPETSCVVSNPPRTGSFNIVYELSFSDGIKWAIRVPAEGDVFSPSRSRSFYLDIVTQRFILSKTSMPIPRIHHWSLDSHNILTRPFVIMDFMPGTNLSKLWNDKNWITGLKRERIFEQIAGWMTELAALEFDQIGRLDWDGTSGMHRVVPFPDVSALLEIQGYKESDTPVPAGPFDTAHSFLSFLLSIRRHASDSPMLAVLQLFLSALTDTTLDGSPFVLAHPDFDSQNVLVDDDGTITGIIDWDNVDIRPRQGAAAAYPAWLTVDWDPLFYGWSKDASPEDNAGYDSPDELTTYRRAYLDAITRASKGKLTHITANSHIWTTLYIAVSNGIATSGIVDHLSKFVFGSGLLGYEVEEGIRGGAWYTLGQTPGTIAEITDDVSPEQSEDHGTDEEVSS</sequence>
<dbReference type="InParanoid" id="A0A0C2SR52"/>
<name>A0A0C2SR52_AMAMK</name>
<dbReference type="EMBL" id="KN818240">
    <property type="protein sequence ID" value="KIL65775.1"/>
    <property type="molecule type" value="Genomic_DNA"/>
</dbReference>
<dbReference type="Proteomes" id="UP000054549">
    <property type="component" value="Unassembled WGS sequence"/>
</dbReference>
<dbReference type="OrthoDB" id="10003767at2759"/>
<dbReference type="PANTHER" id="PTHR21310:SF15">
    <property type="entry name" value="AMINOGLYCOSIDE PHOSPHOTRANSFERASE DOMAIN-CONTAINING PROTEIN"/>
    <property type="match status" value="1"/>
</dbReference>
<dbReference type="HOGENOM" id="CLU_027206_1_1_1"/>
<organism evidence="2 3">
    <name type="scientific">Amanita muscaria (strain Koide BX008)</name>
    <dbReference type="NCBI Taxonomy" id="946122"/>
    <lineage>
        <taxon>Eukaryota</taxon>
        <taxon>Fungi</taxon>
        <taxon>Dikarya</taxon>
        <taxon>Basidiomycota</taxon>
        <taxon>Agaricomycotina</taxon>
        <taxon>Agaricomycetes</taxon>
        <taxon>Agaricomycetidae</taxon>
        <taxon>Agaricales</taxon>
        <taxon>Pluteineae</taxon>
        <taxon>Amanitaceae</taxon>
        <taxon>Amanita</taxon>
    </lineage>
</organism>
<evidence type="ECO:0000313" key="2">
    <source>
        <dbReference type="EMBL" id="KIL65775.1"/>
    </source>
</evidence>
<dbReference type="InterPro" id="IPR011009">
    <property type="entry name" value="Kinase-like_dom_sf"/>
</dbReference>
<keyword evidence="3" id="KW-1185">Reference proteome</keyword>